<evidence type="ECO:0000259" key="3">
    <source>
        <dbReference type="PROSITE" id="PS50043"/>
    </source>
</evidence>
<name>A0ABT0H629_9FLAO</name>
<proteinExistence type="predicted"/>
<dbReference type="InterPro" id="IPR011110">
    <property type="entry name" value="Reg_prop"/>
</dbReference>
<dbReference type="Pfam" id="PF07495">
    <property type="entry name" value="Y_Y_Y"/>
    <property type="match status" value="1"/>
</dbReference>
<dbReference type="Gene3D" id="2.60.40.10">
    <property type="entry name" value="Immunoglobulins"/>
    <property type="match status" value="1"/>
</dbReference>
<keyword evidence="2" id="KW-0472">Membrane</keyword>
<dbReference type="SMART" id="SM00421">
    <property type="entry name" value="HTH_LUXR"/>
    <property type="match status" value="1"/>
</dbReference>
<dbReference type="Gene3D" id="1.10.10.10">
    <property type="entry name" value="Winged helix-like DNA-binding domain superfamily/Winged helix DNA-binding domain"/>
    <property type="match status" value="1"/>
</dbReference>
<dbReference type="Pfam" id="PF00196">
    <property type="entry name" value="GerE"/>
    <property type="match status" value="1"/>
</dbReference>
<reference evidence="4" key="1">
    <citation type="submission" date="2022-04" db="EMBL/GenBank/DDBJ databases">
        <authorList>
            <person name="Ren T."/>
        </authorList>
    </citation>
    <scope>NUCLEOTIDE SEQUENCE</scope>
    <source>
        <strain evidence="4">F63249</strain>
    </source>
</reference>
<dbReference type="InterPro" id="IPR013783">
    <property type="entry name" value="Ig-like_fold"/>
</dbReference>
<feature type="domain" description="HTH luxR-type" evidence="3">
    <location>
        <begin position="870"/>
        <end position="934"/>
    </location>
</feature>
<evidence type="ECO:0000256" key="2">
    <source>
        <dbReference type="SAM" id="Phobius"/>
    </source>
</evidence>
<dbReference type="SUPFAM" id="SSF46894">
    <property type="entry name" value="C-terminal effector domain of the bipartite response regulators"/>
    <property type="match status" value="1"/>
</dbReference>
<keyword evidence="2" id="KW-1133">Transmembrane helix</keyword>
<evidence type="ECO:0000313" key="4">
    <source>
        <dbReference type="EMBL" id="MCK8479820.1"/>
    </source>
</evidence>
<dbReference type="InterPro" id="IPR000792">
    <property type="entry name" value="Tscrpt_reg_LuxR_C"/>
</dbReference>
<keyword evidence="5" id="KW-1185">Reference proteome</keyword>
<dbReference type="InterPro" id="IPR016032">
    <property type="entry name" value="Sig_transdc_resp-reg_C-effctor"/>
</dbReference>
<dbReference type="InterPro" id="IPR011123">
    <property type="entry name" value="Y_Y_Y"/>
</dbReference>
<feature type="transmembrane region" description="Helical" evidence="2">
    <location>
        <begin position="732"/>
        <end position="756"/>
    </location>
</feature>
<dbReference type="InterPro" id="IPR036388">
    <property type="entry name" value="WH-like_DNA-bd_sf"/>
</dbReference>
<comment type="caution">
    <text evidence="4">The sequence shown here is derived from an EMBL/GenBank/DDBJ whole genome shotgun (WGS) entry which is preliminary data.</text>
</comment>
<dbReference type="InterPro" id="IPR015943">
    <property type="entry name" value="WD40/YVTN_repeat-like_dom_sf"/>
</dbReference>
<gene>
    <name evidence="4" type="ORF">MUY34_04260</name>
</gene>
<evidence type="ECO:0000256" key="1">
    <source>
        <dbReference type="SAM" id="Coils"/>
    </source>
</evidence>
<keyword evidence="2" id="KW-0812">Transmembrane</keyword>
<dbReference type="RefSeq" id="WP_248412070.1">
    <property type="nucleotide sequence ID" value="NZ_JALPQF010000003.1"/>
</dbReference>
<keyword evidence="1" id="KW-0175">Coiled coil</keyword>
<sequence>MLAYRNVLVFLFFTVFNLVISQELPPIQNFTTEDYVAENQNWSISQGDDQYIYVANNLGLLEYNGAKWQLYESPNKTVLRSIETVGNRIYTGGYMEFGYWERNNLGSLEYTSLSQKVDVNLVEDEQFWNIIALDGWILFQSLNRIYIVNSSDLSVKTIDSETELSKMIIADDVYFQKKGIGLFRIVNGKAEIVSDDSILKSNTIVNAFRLDDIFLIQTQERGFFILNAEGLQPWDIPANEVLLKTSVFSSLKLKNDSFAIGTISEGIILMTPEGEISYTINQVNGLINNTVLSIYQDKDQNIWLGLDNGISFIDLTSPYHIYKDVSGKLGTVYASLAINGTLYLGTNQGLFYRKRNSVDEFKMINGTNGQVWALSHIDGKLFCGHNKGTMIIENYNVTTTIIDAIGTWGFKRIPNTSHLILQGNFNGLNVLEKNNGTWTYRNKIEGIDISSRFFEFANNKLYVNHELKGLYELKIDSNYQYVEDIARIDGIYNGVGSNALKYNGELIYVSSEGVFKQYENKKFKIDTMFSALFKPFKRLTTMMNVNGEDNLVWRYADNNIAFISYGDMSEKPNIELFPVSSSITNVVSGFENVTKIDSDEYLVGGYNGYLLINDKIPAPKKEFDMVINSIEAHEIDQPKDRLDPAIEETFSNKKNNISFDYSFANYGEIIENQYQYQLLGLSDNWSDWSANPSHKFENLPFGTYTFNVRGKAGNTVTKNIASYTFTIKRPLLLSNLAIALYILSAVIILLIIHYYYRKYYRNQQQKVIEKSKRELEVRELENAQKLMALRNEQLQQDIDNKNRELAISTMSLIKKNEFLNSIKDELKNTEPTKGLNPVIKIIDKNLNNTDDWKFFEEAFNNADKDFLKKVKAKHSSLTPNDLKLCAYLRLNLSSKEIAPLLNISPKSVEVKRYRLRKKMNLPHESSLTNYILEI</sequence>
<feature type="coiled-coil region" evidence="1">
    <location>
        <begin position="777"/>
        <end position="811"/>
    </location>
</feature>
<dbReference type="Gene3D" id="2.130.10.10">
    <property type="entry name" value="YVTN repeat-like/Quinoprotein amine dehydrogenase"/>
    <property type="match status" value="1"/>
</dbReference>
<dbReference type="EMBL" id="JALPQF010000003">
    <property type="protein sequence ID" value="MCK8479820.1"/>
    <property type="molecule type" value="Genomic_DNA"/>
</dbReference>
<accession>A0ABT0H629</accession>
<organism evidence="4 5">
    <name type="scientific">Psychroserpens algicola</name>
    <dbReference type="NCBI Taxonomy" id="1719034"/>
    <lineage>
        <taxon>Bacteria</taxon>
        <taxon>Pseudomonadati</taxon>
        <taxon>Bacteroidota</taxon>
        <taxon>Flavobacteriia</taxon>
        <taxon>Flavobacteriales</taxon>
        <taxon>Flavobacteriaceae</taxon>
        <taxon>Psychroserpens</taxon>
    </lineage>
</organism>
<dbReference type="Pfam" id="PF07494">
    <property type="entry name" value="Reg_prop"/>
    <property type="match status" value="1"/>
</dbReference>
<evidence type="ECO:0000313" key="5">
    <source>
        <dbReference type="Proteomes" id="UP001203687"/>
    </source>
</evidence>
<protein>
    <submittedName>
        <fullName evidence="4">LuxR C-terminal-related transcriptional regulator</fullName>
    </submittedName>
</protein>
<dbReference type="PROSITE" id="PS50043">
    <property type="entry name" value="HTH_LUXR_2"/>
    <property type="match status" value="1"/>
</dbReference>
<dbReference type="Proteomes" id="UP001203687">
    <property type="component" value="Unassembled WGS sequence"/>
</dbReference>